<keyword evidence="5" id="KW-0998">Cell outer membrane</keyword>
<keyword evidence="3 6" id="KW-0732">Signal</keyword>
<accession>A0ABS8PW35</accession>
<feature type="domain" description="SusD-like N-terminal" evidence="8">
    <location>
        <begin position="84"/>
        <end position="207"/>
    </location>
</feature>
<sequence length="551" mass="61922">MKKSIVALMAAVLFTTCFSACSIDRKPESLFPDDEFWNTEADLKGAANRLYQQLLPNWNDVRADDARATTFNDISNGTRGIPATSTDWSGPYTIIFTANNILTKGGKAGVSDAVKNRYFGEARFFRAYNFFQLLQKYGDVPLLLKLLDFGSPELYMPRTPRAQVITQIYDDLDFAATWLPSFTQLAAADYGRITKSAALALKARVALYEGTRLKFHGGQEGWQQHLQKAVEAADNAMKQGHALFSDYGNLFRLEGDGAANKENIFVKVYGVSSTNPILTHNHSSELSNGALAVTRNLIRMYLYADGLPAFNTDNNASAVRSSYFVSEGNETSYNTVLENRDPRLAQTVYLYKEPSFDRPWIPEINQAGRTAYGTKKGFYKENGQGSICTGDRILIRYAEVLLTYAEAKYELAEAISDDDLDKTINLLRTRAGLNVKLSNSFVNAHNLSMREEIRRERTVELALEGFRYDDLMRWKTAETVLPQALLGAKYIQSEWTTTKDPSVLTLNSDQVLVVEPANARTFKTNRDYLYPVPQNEINLSNNNVVQNPNWQ</sequence>
<feature type="signal peptide" evidence="6">
    <location>
        <begin position="1"/>
        <end position="19"/>
    </location>
</feature>
<evidence type="ECO:0000259" key="8">
    <source>
        <dbReference type="Pfam" id="PF14322"/>
    </source>
</evidence>
<gene>
    <name evidence="9" type="ORF">LQ567_20960</name>
</gene>
<dbReference type="InterPro" id="IPR011990">
    <property type="entry name" value="TPR-like_helical_dom_sf"/>
</dbReference>
<evidence type="ECO:0000313" key="10">
    <source>
        <dbReference type="Proteomes" id="UP001199816"/>
    </source>
</evidence>
<dbReference type="SUPFAM" id="SSF48452">
    <property type="entry name" value="TPR-like"/>
    <property type="match status" value="1"/>
</dbReference>
<dbReference type="Gene3D" id="1.25.40.390">
    <property type="match status" value="1"/>
</dbReference>
<evidence type="ECO:0000256" key="2">
    <source>
        <dbReference type="ARBA" id="ARBA00006275"/>
    </source>
</evidence>
<dbReference type="Pfam" id="PF14322">
    <property type="entry name" value="SusD-like_3"/>
    <property type="match status" value="1"/>
</dbReference>
<feature type="domain" description="RagB/SusD" evidence="7">
    <location>
        <begin position="282"/>
        <end position="550"/>
    </location>
</feature>
<reference evidence="9 10" key="1">
    <citation type="submission" date="2021-11" db="EMBL/GenBank/DDBJ databases">
        <title>Genomic of Niabella pedocola.</title>
        <authorList>
            <person name="Wu T."/>
        </authorList>
    </citation>
    <scope>NUCLEOTIDE SEQUENCE [LARGE SCALE GENOMIC DNA]</scope>
    <source>
        <strain evidence="9 10">JCM 31011</strain>
    </source>
</reference>
<evidence type="ECO:0000256" key="4">
    <source>
        <dbReference type="ARBA" id="ARBA00023136"/>
    </source>
</evidence>
<dbReference type="InterPro" id="IPR012944">
    <property type="entry name" value="SusD_RagB_dom"/>
</dbReference>
<protein>
    <submittedName>
        <fullName evidence="9">RagB/SusD family nutrient uptake outer membrane protein</fullName>
    </submittedName>
</protein>
<keyword evidence="4" id="KW-0472">Membrane</keyword>
<evidence type="ECO:0000256" key="6">
    <source>
        <dbReference type="SAM" id="SignalP"/>
    </source>
</evidence>
<keyword evidence="10" id="KW-1185">Reference proteome</keyword>
<dbReference type="Proteomes" id="UP001199816">
    <property type="component" value="Unassembled WGS sequence"/>
</dbReference>
<evidence type="ECO:0000256" key="3">
    <source>
        <dbReference type="ARBA" id="ARBA00022729"/>
    </source>
</evidence>
<feature type="chain" id="PRO_5046466215" evidence="6">
    <location>
        <begin position="20"/>
        <end position="551"/>
    </location>
</feature>
<organism evidence="9 10">
    <name type="scientific">Niabella pedocola</name>
    <dbReference type="NCBI Taxonomy" id="1752077"/>
    <lineage>
        <taxon>Bacteria</taxon>
        <taxon>Pseudomonadati</taxon>
        <taxon>Bacteroidota</taxon>
        <taxon>Chitinophagia</taxon>
        <taxon>Chitinophagales</taxon>
        <taxon>Chitinophagaceae</taxon>
        <taxon>Niabella</taxon>
    </lineage>
</organism>
<evidence type="ECO:0000256" key="1">
    <source>
        <dbReference type="ARBA" id="ARBA00004442"/>
    </source>
</evidence>
<evidence type="ECO:0000259" key="7">
    <source>
        <dbReference type="Pfam" id="PF07980"/>
    </source>
</evidence>
<dbReference type="RefSeq" id="WP_231007714.1">
    <property type="nucleotide sequence ID" value="NZ_JAJNEC010000006.1"/>
</dbReference>
<evidence type="ECO:0000313" key="9">
    <source>
        <dbReference type="EMBL" id="MCD2425270.1"/>
    </source>
</evidence>
<dbReference type="Pfam" id="PF07980">
    <property type="entry name" value="SusD_RagB"/>
    <property type="match status" value="1"/>
</dbReference>
<evidence type="ECO:0000256" key="5">
    <source>
        <dbReference type="ARBA" id="ARBA00023237"/>
    </source>
</evidence>
<dbReference type="EMBL" id="JAJNEC010000006">
    <property type="protein sequence ID" value="MCD2425270.1"/>
    <property type="molecule type" value="Genomic_DNA"/>
</dbReference>
<name>A0ABS8PW35_9BACT</name>
<dbReference type="InterPro" id="IPR033985">
    <property type="entry name" value="SusD-like_N"/>
</dbReference>
<comment type="subcellular location">
    <subcellularLocation>
        <location evidence="1">Cell outer membrane</location>
    </subcellularLocation>
</comment>
<comment type="similarity">
    <text evidence="2">Belongs to the SusD family.</text>
</comment>
<proteinExistence type="inferred from homology"/>
<comment type="caution">
    <text evidence="9">The sequence shown here is derived from an EMBL/GenBank/DDBJ whole genome shotgun (WGS) entry which is preliminary data.</text>
</comment>